<evidence type="ECO:0000313" key="1">
    <source>
        <dbReference type="EMBL" id="KAG5455289.1"/>
    </source>
</evidence>
<accession>A0A8T1N2K1</accession>
<keyword evidence="2" id="KW-1185">Reference proteome</keyword>
<gene>
    <name evidence="1" type="ORF">CSKR_204115</name>
</gene>
<comment type="caution">
    <text evidence="1">The sequence shown here is derived from an EMBL/GenBank/DDBJ whole genome shotgun (WGS) entry which is preliminary data.</text>
</comment>
<dbReference type="AlphaFoldDB" id="A0A8T1N2K1"/>
<organism evidence="1 2">
    <name type="scientific">Clonorchis sinensis</name>
    <name type="common">Chinese liver fluke</name>
    <dbReference type="NCBI Taxonomy" id="79923"/>
    <lineage>
        <taxon>Eukaryota</taxon>
        <taxon>Metazoa</taxon>
        <taxon>Spiralia</taxon>
        <taxon>Lophotrochozoa</taxon>
        <taxon>Platyhelminthes</taxon>
        <taxon>Trematoda</taxon>
        <taxon>Digenea</taxon>
        <taxon>Opisthorchiida</taxon>
        <taxon>Opisthorchiata</taxon>
        <taxon>Opisthorchiidae</taxon>
        <taxon>Clonorchis</taxon>
    </lineage>
</organism>
<reference evidence="1 2" key="1">
    <citation type="journal article" date="2018" name="Biotechnol. Adv.">
        <title>Improved genomic resources and new bioinformatic workflow for the carcinogenic parasite Clonorchis sinensis: Biotechnological implications.</title>
        <authorList>
            <person name="Wang D."/>
            <person name="Korhonen P.K."/>
            <person name="Gasser R.B."/>
            <person name="Young N.D."/>
        </authorList>
    </citation>
    <scope>NUCLEOTIDE SEQUENCE [LARGE SCALE GENOMIC DNA]</scope>
    <source>
        <strain evidence="1">Cs-k2</strain>
    </source>
</reference>
<name>A0A8T1N2K1_CLOSI</name>
<protein>
    <submittedName>
        <fullName evidence="1">Uncharacterized protein</fullName>
    </submittedName>
</protein>
<dbReference type="Proteomes" id="UP000286415">
    <property type="component" value="Unassembled WGS sequence"/>
</dbReference>
<evidence type="ECO:0000313" key="2">
    <source>
        <dbReference type="Proteomes" id="UP000286415"/>
    </source>
</evidence>
<sequence>MRKRLSVNSLVTDGQGFRMLFHKFKEVIFDGAEKQGGRRFFNAADPDKQPLIIHAISKKLQSGNTVSPPRIHPLWKYNCLVYLMTFLPGCARICRVYQSRII</sequence>
<dbReference type="EMBL" id="NIRI02000005">
    <property type="protein sequence ID" value="KAG5455289.1"/>
    <property type="molecule type" value="Genomic_DNA"/>
</dbReference>
<reference evidence="1 2" key="2">
    <citation type="journal article" date="2021" name="Genomics">
        <title>High-quality reference genome for Clonorchis sinensis.</title>
        <authorList>
            <person name="Young N.D."/>
            <person name="Stroehlein A.J."/>
            <person name="Kinkar L."/>
            <person name="Wang T."/>
            <person name="Sohn W.M."/>
            <person name="Chang B.C.H."/>
            <person name="Kaur P."/>
            <person name="Weisz D."/>
            <person name="Dudchenko O."/>
            <person name="Aiden E.L."/>
            <person name="Korhonen P.K."/>
            <person name="Gasser R.B."/>
        </authorList>
    </citation>
    <scope>NUCLEOTIDE SEQUENCE [LARGE SCALE GENOMIC DNA]</scope>
    <source>
        <strain evidence="1">Cs-k2</strain>
    </source>
</reference>
<proteinExistence type="predicted"/>